<name>A0A9P1DSQ6_9DINO</name>
<evidence type="ECO:0000256" key="8">
    <source>
        <dbReference type="SAM" id="MobiDB-lite"/>
    </source>
</evidence>
<feature type="domain" description="Ribosomal protein/NADH dehydrogenase" evidence="9">
    <location>
        <begin position="19"/>
        <end position="92"/>
    </location>
</feature>
<evidence type="ECO:0000256" key="1">
    <source>
        <dbReference type="ARBA" id="ARBA00004173"/>
    </source>
</evidence>
<dbReference type="InterPro" id="IPR036361">
    <property type="entry name" value="SAP_dom_sf"/>
</dbReference>
<keyword evidence="3" id="KW-0689">Ribosomal protein</keyword>
<organism evidence="10">
    <name type="scientific">Cladocopium goreaui</name>
    <dbReference type="NCBI Taxonomy" id="2562237"/>
    <lineage>
        <taxon>Eukaryota</taxon>
        <taxon>Sar</taxon>
        <taxon>Alveolata</taxon>
        <taxon>Dinophyceae</taxon>
        <taxon>Suessiales</taxon>
        <taxon>Symbiodiniaceae</taxon>
        <taxon>Cladocopium</taxon>
    </lineage>
</organism>
<evidence type="ECO:0000259" key="9">
    <source>
        <dbReference type="SMART" id="SM00916"/>
    </source>
</evidence>
<dbReference type="PANTHER" id="PTHR21396:SF2">
    <property type="entry name" value="LARGE RIBOSOMAL SUBUNIT PROTEIN ML43"/>
    <property type="match status" value="1"/>
</dbReference>
<keyword evidence="4" id="KW-0496">Mitochondrion</keyword>
<dbReference type="GO" id="GO:0032543">
    <property type="term" value="P:mitochondrial translation"/>
    <property type="evidence" value="ECO:0007669"/>
    <property type="project" value="InterPro"/>
</dbReference>
<dbReference type="InterPro" id="IPR007741">
    <property type="entry name" value="Ribosomal_mL43/mS25/NADH_DH"/>
</dbReference>
<dbReference type="PANTHER" id="PTHR21396">
    <property type="entry name" value="39S RIBOSOMAL PROTEIN L43"/>
    <property type="match status" value="1"/>
</dbReference>
<dbReference type="GO" id="GO:0003735">
    <property type="term" value="F:structural constituent of ribosome"/>
    <property type="evidence" value="ECO:0007669"/>
    <property type="project" value="InterPro"/>
</dbReference>
<evidence type="ECO:0000256" key="2">
    <source>
        <dbReference type="ARBA" id="ARBA00006073"/>
    </source>
</evidence>
<dbReference type="InterPro" id="IPR039927">
    <property type="entry name" value="Ribosomal_mL43"/>
</dbReference>
<keyword evidence="12" id="KW-1185">Reference proteome</keyword>
<evidence type="ECO:0000256" key="7">
    <source>
        <dbReference type="SAM" id="Coils"/>
    </source>
</evidence>
<evidence type="ECO:0000313" key="11">
    <source>
        <dbReference type="EMBL" id="CAL4802770.1"/>
    </source>
</evidence>
<sequence length="1128" mass="126361">MNAATGTWQLRRVIIRYSETGGSSLGTRFYLRHLLPVWKERNPQVVVITEHSLLDHPELQAEWASGERFEISLRRMRPWQIEELLNLQRNSESPNLYLRHGGPRVWTGWTPESPKHQDFEQSGNGTRTVQLERWMFVGNSFDLCKDQRQTRHLRRRGQSSDDASTWSVRDLKQFLDECGLRHSDCFEKKELVDRVQAALAKSKNRERKARGTSDEELSAMSARELKAKIVEAGGSVAGCVFKEDYLDRARQMFLTGGSTRALKFGRETSWTGRKHEALKYSSQTIKLCKQHVLEKHGRWGDQSQPKGFDRHILEDVLNQPFLPDPLAQRRVLCDMSAAAKEIAHVFKWHRAFAKLKVPTKEVEPLSRYTNFTLNHVWEKFDCQTALLTKEALLPLAKRNPELFDADLDNMNTVTRLLTVFVEALPALAGQGKGAALTKLGRATQSALELLSEEENEFHQRRLDFDNWCNRELENQEKQRKELAELQAEDLMEESEQFEVSETLLDVARQLQPNSANAPPYRQRANVTLTALQAVESDLAARAPRFFFGGTRGLQAVQKLLKETRDKVHGFSLAQTERASLEARLEVLKAEEKKSSEVLAARRAQGLAAHSGRKVLETALAQTEASLSEAAGLCAQPLVETRIDPDPWDGDGMGGLGRTVLNRSEATGQMLSRKALELIGMVEGSPAAGVASAASLPPVKQSSAAPGASDLLAVSQQLQLQQQQVQQQLEELRQMKAAALSLQKAPAERSQVEEHEDLDHVDPPSDPPTRPLIRKKSKASMSLAAETAEASKSEANHGNIEAVKIQEATTPAPKAVPAAKAYAKSKEVDEDSNHLQAPKDFPAALRGGWQALLAKKRAEGFKKSSAKVEEHSSIMDLMQTPKTYTAWQPDKGPSQPAEKAKEDLLAAEKAFDDDDESEKNMFSKKKSKQSFLQLDADLGGADPLSPSFFQIGSSQDLSSTFAAAHSEVAMLLEKFADLTNSSTLLELSKSQLQTKDFEMLLEKLAAESDDDRSQQFCASVLKKEASIEAKLKAELKEYYQQTKARHEAQALRREVVAREHLVSATWLKTGRYWKLGPRLSRDTPLLDPFCMLQDLHWPGLRVADKMLNKCMFQCLPFGIEISRVFKETI</sequence>
<dbReference type="EMBL" id="CAMXCT020006532">
    <property type="protein sequence ID" value="CAL1168833.1"/>
    <property type="molecule type" value="Genomic_DNA"/>
</dbReference>
<evidence type="ECO:0000256" key="5">
    <source>
        <dbReference type="ARBA" id="ARBA00023274"/>
    </source>
</evidence>
<dbReference type="AlphaFoldDB" id="A0A9P1DSQ6"/>
<reference evidence="11 12" key="2">
    <citation type="submission" date="2024-05" db="EMBL/GenBank/DDBJ databases">
        <authorList>
            <person name="Chen Y."/>
            <person name="Shah S."/>
            <person name="Dougan E. K."/>
            <person name="Thang M."/>
            <person name="Chan C."/>
        </authorList>
    </citation>
    <scope>NUCLEOTIDE SEQUENCE [LARGE SCALE GENOMIC DNA]</scope>
</reference>
<keyword evidence="7" id="KW-0175">Coiled coil</keyword>
<dbReference type="SMART" id="SM00916">
    <property type="entry name" value="L51_S25_CI-B8"/>
    <property type="match status" value="1"/>
</dbReference>
<dbReference type="Gene3D" id="1.10.720.30">
    <property type="entry name" value="SAP domain"/>
    <property type="match status" value="1"/>
</dbReference>
<evidence type="ECO:0000256" key="4">
    <source>
        <dbReference type="ARBA" id="ARBA00023128"/>
    </source>
</evidence>
<dbReference type="OrthoDB" id="88at2759"/>
<evidence type="ECO:0000256" key="6">
    <source>
        <dbReference type="ARBA" id="ARBA00035188"/>
    </source>
</evidence>
<evidence type="ECO:0000256" key="3">
    <source>
        <dbReference type="ARBA" id="ARBA00022980"/>
    </source>
</evidence>
<evidence type="ECO:0000313" key="12">
    <source>
        <dbReference type="Proteomes" id="UP001152797"/>
    </source>
</evidence>
<dbReference type="InterPro" id="IPR036249">
    <property type="entry name" value="Thioredoxin-like_sf"/>
</dbReference>
<gene>
    <name evidence="10" type="ORF">C1SCF055_LOCUS40285</name>
</gene>
<dbReference type="SUPFAM" id="SSF52833">
    <property type="entry name" value="Thioredoxin-like"/>
    <property type="match status" value="1"/>
</dbReference>
<accession>A0A9P1DSQ6</accession>
<feature type="compositionally biased region" description="Basic and acidic residues" evidence="8">
    <location>
        <begin position="745"/>
        <end position="762"/>
    </location>
</feature>
<proteinExistence type="inferred from homology"/>
<comment type="caution">
    <text evidence="10">The sequence shown here is derived from an EMBL/GenBank/DDBJ whole genome shotgun (WGS) entry which is preliminary data.</text>
</comment>
<dbReference type="EMBL" id="CAMXCT030006532">
    <property type="protein sequence ID" value="CAL4802770.1"/>
    <property type="molecule type" value="Genomic_DNA"/>
</dbReference>
<keyword evidence="5" id="KW-0687">Ribonucleoprotein</keyword>
<comment type="subcellular location">
    <subcellularLocation>
        <location evidence="1">Mitochondrion</location>
    </subcellularLocation>
</comment>
<dbReference type="Proteomes" id="UP001152797">
    <property type="component" value="Unassembled WGS sequence"/>
</dbReference>
<feature type="region of interest" description="Disordered" evidence="8">
    <location>
        <begin position="739"/>
        <end position="794"/>
    </location>
</feature>
<protein>
    <recommendedName>
        <fullName evidence="6">Large ribosomal subunit protein mL43</fullName>
    </recommendedName>
</protein>
<dbReference type="SUPFAM" id="SSF68906">
    <property type="entry name" value="SAP domain"/>
    <property type="match status" value="1"/>
</dbReference>
<dbReference type="GO" id="GO:0005762">
    <property type="term" value="C:mitochondrial large ribosomal subunit"/>
    <property type="evidence" value="ECO:0007669"/>
    <property type="project" value="TreeGrafter"/>
</dbReference>
<evidence type="ECO:0000313" key="10">
    <source>
        <dbReference type="EMBL" id="CAI4015458.1"/>
    </source>
</evidence>
<comment type="similarity">
    <text evidence="2">Belongs to the mitochondrion-specific ribosomal protein mL43 family.</text>
</comment>
<reference evidence="10" key="1">
    <citation type="submission" date="2022-10" db="EMBL/GenBank/DDBJ databases">
        <authorList>
            <person name="Chen Y."/>
            <person name="Dougan E. K."/>
            <person name="Chan C."/>
            <person name="Rhodes N."/>
            <person name="Thang M."/>
        </authorList>
    </citation>
    <scope>NUCLEOTIDE SEQUENCE</scope>
</reference>
<dbReference type="EMBL" id="CAMXCT010006532">
    <property type="protein sequence ID" value="CAI4015458.1"/>
    <property type="molecule type" value="Genomic_DNA"/>
</dbReference>
<feature type="coiled-coil region" evidence="7">
    <location>
        <begin position="468"/>
        <end position="500"/>
    </location>
</feature>
<dbReference type="Gene3D" id="3.40.30.10">
    <property type="entry name" value="Glutaredoxin"/>
    <property type="match status" value="1"/>
</dbReference>